<comment type="subunit">
    <text evidence="2">Component of the NuA4 histone acetyltransferase complex.</text>
</comment>
<dbReference type="CDD" id="cd00024">
    <property type="entry name" value="CD_CSD"/>
    <property type="match status" value="1"/>
</dbReference>
<name>A0AA40DBV3_9PEZI</name>
<dbReference type="SMART" id="SM00300">
    <property type="entry name" value="ChSh"/>
    <property type="match status" value="1"/>
</dbReference>
<dbReference type="Pfam" id="PF00385">
    <property type="entry name" value="Chromo"/>
    <property type="match status" value="1"/>
</dbReference>
<feature type="domain" description="Chromo" evidence="5">
    <location>
        <begin position="66"/>
        <end position="118"/>
    </location>
</feature>
<evidence type="ECO:0000313" key="6">
    <source>
        <dbReference type="EMBL" id="KAK0667973.1"/>
    </source>
</evidence>
<gene>
    <name evidence="6" type="ORF">QBC41DRAFT_322771</name>
</gene>
<dbReference type="GO" id="GO:0006338">
    <property type="term" value="P:chromatin remodeling"/>
    <property type="evidence" value="ECO:0007669"/>
    <property type="project" value="UniProtKB-ARBA"/>
</dbReference>
<dbReference type="InterPro" id="IPR008251">
    <property type="entry name" value="Chromo_shadow_dom"/>
</dbReference>
<organism evidence="6 7">
    <name type="scientific">Cercophora samala</name>
    <dbReference type="NCBI Taxonomy" id="330535"/>
    <lineage>
        <taxon>Eukaryota</taxon>
        <taxon>Fungi</taxon>
        <taxon>Dikarya</taxon>
        <taxon>Ascomycota</taxon>
        <taxon>Pezizomycotina</taxon>
        <taxon>Sordariomycetes</taxon>
        <taxon>Sordariomycetidae</taxon>
        <taxon>Sordariales</taxon>
        <taxon>Lasiosphaeriaceae</taxon>
        <taxon>Cercophora</taxon>
    </lineage>
</organism>
<dbReference type="PROSITE" id="PS00598">
    <property type="entry name" value="CHROMO_1"/>
    <property type="match status" value="1"/>
</dbReference>
<evidence type="ECO:0000256" key="3">
    <source>
        <dbReference type="ARBA" id="ARBA00023242"/>
    </source>
</evidence>
<comment type="caution">
    <text evidence="6">The sequence shown here is derived from an EMBL/GenBank/DDBJ whole genome shotgun (WGS) entry which is preliminary data.</text>
</comment>
<dbReference type="Pfam" id="PF01393">
    <property type="entry name" value="Chromo_shadow"/>
    <property type="match status" value="1"/>
</dbReference>
<dbReference type="CDD" id="cd18657">
    <property type="entry name" value="CSD_Swi6"/>
    <property type="match status" value="1"/>
</dbReference>
<dbReference type="PROSITE" id="PS50013">
    <property type="entry name" value="CHROMO_2"/>
    <property type="match status" value="1"/>
</dbReference>
<feature type="region of interest" description="Disordered" evidence="4">
    <location>
        <begin position="130"/>
        <end position="184"/>
    </location>
</feature>
<keyword evidence="3" id="KW-0539">Nucleus</keyword>
<dbReference type="InterPro" id="IPR023780">
    <property type="entry name" value="Chromo_domain"/>
</dbReference>
<evidence type="ECO:0000256" key="1">
    <source>
        <dbReference type="ARBA" id="ARBA00004123"/>
    </source>
</evidence>
<evidence type="ECO:0000256" key="2">
    <source>
        <dbReference type="ARBA" id="ARBA00011353"/>
    </source>
</evidence>
<dbReference type="Gene3D" id="2.40.50.40">
    <property type="match status" value="2"/>
</dbReference>
<feature type="region of interest" description="Disordered" evidence="4">
    <location>
        <begin position="1"/>
        <end position="63"/>
    </location>
</feature>
<feature type="compositionally biased region" description="Acidic residues" evidence="4">
    <location>
        <begin position="32"/>
        <end position="63"/>
    </location>
</feature>
<sequence>MPPAMSDSEPSDAELKASVKRSGKKAQRYSEPVDEVLDEPEAVNGDVAEDDEDAEEEDGEEEAEVYVVEKILSHMMGKDGEPLYEVKWEGYEKKSDRTWEPEENLTENASEALNEYLKSIGGREALFTETQAAIKGKKRGRKDSSTPQASTTSKRSKRNGSHPADSEPPASAKQAAWKPPAGSWEDHIAQLDACEDEETHKLMVYLTWKNGHKTQHETSVIYSRCPQKMLQFYERHVRIIKKEETPVDSPPASS</sequence>
<dbReference type="PANTHER" id="PTHR22812">
    <property type="entry name" value="CHROMOBOX PROTEIN"/>
    <property type="match status" value="1"/>
</dbReference>
<dbReference type="AlphaFoldDB" id="A0AA40DBV3"/>
<accession>A0AA40DBV3</accession>
<dbReference type="SUPFAM" id="SSF54160">
    <property type="entry name" value="Chromo domain-like"/>
    <property type="match status" value="2"/>
</dbReference>
<dbReference type="GO" id="GO:0000792">
    <property type="term" value="C:heterochromatin"/>
    <property type="evidence" value="ECO:0007669"/>
    <property type="project" value="UniProtKB-ARBA"/>
</dbReference>
<evidence type="ECO:0000259" key="5">
    <source>
        <dbReference type="PROSITE" id="PS50013"/>
    </source>
</evidence>
<proteinExistence type="predicted"/>
<comment type="subcellular location">
    <subcellularLocation>
        <location evidence="1">Nucleus</location>
    </subcellularLocation>
</comment>
<dbReference type="GO" id="GO:0005634">
    <property type="term" value="C:nucleus"/>
    <property type="evidence" value="ECO:0007669"/>
    <property type="project" value="UniProtKB-SubCell"/>
</dbReference>
<dbReference type="InterPro" id="IPR051219">
    <property type="entry name" value="Heterochromatin_chromo-domain"/>
</dbReference>
<keyword evidence="7" id="KW-1185">Reference proteome</keyword>
<feature type="compositionally biased region" description="Basic residues" evidence="4">
    <location>
        <begin position="18"/>
        <end position="27"/>
    </location>
</feature>
<evidence type="ECO:0000256" key="4">
    <source>
        <dbReference type="SAM" id="MobiDB-lite"/>
    </source>
</evidence>
<protein>
    <submittedName>
        <fullName evidence="6">Heterochromatin factor HP1</fullName>
    </submittedName>
</protein>
<reference evidence="6" key="1">
    <citation type="submission" date="2023-06" db="EMBL/GenBank/DDBJ databases">
        <title>Genome-scale phylogeny and comparative genomics of the fungal order Sordariales.</title>
        <authorList>
            <consortium name="Lawrence Berkeley National Laboratory"/>
            <person name="Hensen N."/>
            <person name="Bonometti L."/>
            <person name="Westerberg I."/>
            <person name="Brannstrom I.O."/>
            <person name="Guillou S."/>
            <person name="Cros-Aarteil S."/>
            <person name="Calhoun S."/>
            <person name="Haridas S."/>
            <person name="Kuo A."/>
            <person name="Mondo S."/>
            <person name="Pangilinan J."/>
            <person name="Riley R."/>
            <person name="Labutti K."/>
            <person name="Andreopoulos B."/>
            <person name="Lipzen A."/>
            <person name="Chen C."/>
            <person name="Yanf M."/>
            <person name="Daum C."/>
            <person name="Ng V."/>
            <person name="Clum A."/>
            <person name="Steindorff A."/>
            <person name="Ohm R."/>
            <person name="Martin F."/>
            <person name="Silar P."/>
            <person name="Natvig D."/>
            <person name="Lalanne C."/>
            <person name="Gautier V."/>
            <person name="Ament-Velasquez S.L."/>
            <person name="Kruys A."/>
            <person name="Hutchinson M.I."/>
            <person name="Powell A.J."/>
            <person name="Barry K."/>
            <person name="Miller A.N."/>
            <person name="Grigoriev I.V."/>
            <person name="Debuchy R."/>
            <person name="Gladieux P."/>
            <person name="Thoren M.H."/>
            <person name="Johannesson H."/>
        </authorList>
    </citation>
    <scope>NUCLEOTIDE SEQUENCE</scope>
    <source>
        <strain evidence="6">CBS 307.81</strain>
    </source>
</reference>
<evidence type="ECO:0000313" key="7">
    <source>
        <dbReference type="Proteomes" id="UP001174997"/>
    </source>
</evidence>
<dbReference type="SMART" id="SM00298">
    <property type="entry name" value="CHROMO"/>
    <property type="match status" value="1"/>
</dbReference>
<dbReference type="EMBL" id="JAULSY010000063">
    <property type="protein sequence ID" value="KAK0667973.1"/>
    <property type="molecule type" value="Genomic_DNA"/>
</dbReference>
<dbReference type="Proteomes" id="UP001174997">
    <property type="component" value="Unassembled WGS sequence"/>
</dbReference>
<dbReference type="InterPro" id="IPR023779">
    <property type="entry name" value="Chromodomain_CS"/>
</dbReference>
<dbReference type="InterPro" id="IPR016197">
    <property type="entry name" value="Chromo-like_dom_sf"/>
</dbReference>
<dbReference type="InterPro" id="IPR000953">
    <property type="entry name" value="Chromo/chromo_shadow_dom"/>
</dbReference>